<keyword evidence="3 6" id="KW-0812">Transmembrane</keyword>
<gene>
    <name evidence="10" type="ORF">C7459_102258</name>
</gene>
<keyword evidence="11" id="KW-1185">Reference proteome</keyword>
<evidence type="ECO:0000259" key="8">
    <source>
        <dbReference type="Pfam" id="PF03772"/>
    </source>
</evidence>
<comment type="caution">
    <text evidence="10">The sequence shown here is derived from an EMBL/GenBank/DDBJ whole genome shotgun (WGS) entry which is preliminary data.</text>
</comment>
<keyword evidence="5 6" id="KW-0472">Membrane</keyword>
<dbReference type="EMBL" id="QGGL01000002">
    <property type="protein sequence ID" value="PWK16012.1"/>
    <property type="molecule type" value="Genomic_DNA"/>
</dbReference>
<dbReference type="InterPro" id="IPR052159">
    <property type="entry name" value="Competence_DNA_uptake"/>
</dbReference>
<dbReference type="PANTHER" id="PTHR30619:SF1">
    <property type="entry name" value="RECOMBINATION PROTEIN 2"/>
    <property type="match status" value="1"/>
</dbReference>
<dbReference type="Pfam" id="PF00753">
    <property type="entry name" value="Lactamase_B"/>
    <property type="match status" value="1"/>
</dbReference>
<dbReference type="Gene3D" id="3.60.15.10">
    <property type="entry name" value="Ribonuclease Z/Hydroxyacylglutathione hydrolase-like"/>
    <property type="match status" value="1"/>
</dbReference>
<reference evidence="10 11" key="1">
    <citation type="submission" date="2018-05" db="EMBL/GenBank/DDBJ databases">
        <title>Genomic Encyclopedia of Type Strains, Phase IV (KMG-IV): sequencing the most valuable type-strain genomes for metagenomic binning, comparative biology and taxonomic classification.</title>
        <authorList>
            <person name="Goeker M."/>
        </authorList>
    </citation>
    <scope>NUCLEOTIDE SEQUENCE [LARGE SCALE GENOMIC DNA]</scope>
    <source>
        <strain evidence="10 11">DSM 18773</strain>
    </source>
</reference>
<dbReference type="RefSeq" id="WP_109686393.1">
    <property type="nucleotide sequence ID" value="NZ_QGGL01000002.1"/>
</dbReference>
<protein>
    <submittedName>
        <fullName evidence="10">Competence protein ComEC</fullName>
    </submittedName>
</protein>
<evidence type="ECO:0000313" key="10">
    <source>
        <dbReference type="EMBL" id="PWK16012.1"/>
    </source>
</evidence>
<feature type="domain" description="DUF4131" evidence="9">
    <location>
        <begin position="25"/>
        <end position="162"/>
    </location>
</feature>
<dbReference type="NCBIfam" id="TIGR00360">
    <property type="entry name" value="ComEC_N-term"/>
    <property type="match status" value="1"/>
</dbReference>
<feature type="transmembrane region" description="Helical" evidence="6">
    <location>
        <begin position="262"/>
        <end position="282"/>
    </location>
</feature>
<feature type="transmembrane region" description="Helical" evidence="6">
    <location>
        <begin position="418"/>
        <end position="440"/>
    </location>
</feature>
<proteinExistence type="predicted"/>
<evidence type="ECO:0000256" key="1">
    <source>
        <dbReference type="ARBA" id="ARBA00004651"/>
    </source>
</evidence>
<dbReference type="SUPFAM" id="SSF56281">
    <property type="entry name" value="Metallo-hydrolase/oxidoreductase"/>
    <property type="match status" value="1"/>
</dbReference>
<dbReference type="InterPro" id="IPR035681">
    <property type="entry name" value="ComA-like_MBL"/>
</dbReference>
<comment type="subcellular location">
    <subcellularLocation>
        <location evidence="1">Cell membrane</location>
        <topology evidence="1">Multi-pass membrane protein</topology>
    </subcellularLocation>
</comment>
<evidence type="ECO:0000256" key="2">
    <source>
        <dbReference type="ARBA" id="ARBA00022475"/>
    </source>
</evidence>
<sequence length="782" mass="86140">MTPRLILFAVVFFVTGIYAGHWVPAAWHPAWLLLPVVLTLLVYRQLPRVGLLLTACFVGVFTVDVHQWYNQPTLEAYVGQSVTLRGQVLDDPTPTRFTIQLTALQGHPVGEKAVVRLKTPTTLHHGDLLELQARLERPAHARNPGGFDAWTYYTRQGVNYSIAPDSLHVIGHDDRGIQARLLYPLRHRLLAVVRNAYRPDQVALISGIVLGVEEGLDPEVKATFRELGIIHILAVSGANVSLLILPLLALLKKFGLTTPKRYSLAIVVILLYGGLAGGGASVTRACTMSLLWCLSRILARDPDPLTAWALAAGILLTLDPFLLTNIGFQLTFLLTLALLIAAPYLEARNTLLKALLLTFLSELISTPLVLTISPVFTPLSLLANLYILPLIAFLTPAAVLSILLGLLHPALATLPAQIVSWALDLLVQPLTAVGNAGWLVRHYQAPAIAWLWLYYGGWLLVALRRVGTGWYVLAHRTRQVALLAIACALSIGALWRFFAPQDLRVTFLDVGQGDSILIEMPHHHVWLVDGGGIPQFQHSEYDIGERIVLPALAARGIDEIDTLVMTHADEDHIRGLAAVLQNVRVHHILVSDLTTEKPFYQDLLSTARQKQIPITQVHAGQSWTPETDLQVTILNPPVNPFHNTRSDTNANCIVFTLTYLTKSFLFTGDFEGDEEPSLPLHLIDDRRDTPASKPASRHIDVLKVAHHGSAYSTTLPFLRQTTPTHAVVSAGAHNHYGHPAPATLQRLGQAHATLWRTDAQGAIVCTTDGQYLDIYSWLERGY</sequence>
<dbReference type="InterPro" id="IPR004797">
    <property type="entry name" value="Competence_ComEC/Rec2"/>
</dbReference>
<feature type="domain" description="ComEC/Rec2-related protein" evidence="8">
    <location>
        <begin position="208"/>
        <end position="464"/>
    </location>
</feature>
<evidence type="ECO:0000259" key="7">
    <source>
        <dbReference type="Pfam" id="PF00753"/>
    </source>
</evidence>
<dbReference type="Pfam" id="PF03772">
    <property type="entry name" value="Competence"/>
    <property type="match status" value="1"/>
</dbReference>
<dbReference type="Proteomes" id="UP000245634">
    <property type="component" value="Unassembled WGS sequence"/>
</dbReference>
<dbReference type="NCBIfam" id="TIGR00361">
    <property type="entry name" value="ComEC_Rec2"/>
    <property type="match status" value="1"/>
</dbReference>
<name>A0A316DEM2_9BACL</name>
<dbReference type="Pfam" id="PF13567">
    <property type="entry name" value="DUF4131"/>
    <property type="match status" value="1"/>
</dbReference>
<feature type="transmembrane region" description="Helical" evidence="6">
    <location>
        <begin position="228"/>
        <end position="250"/>
    </location>
</feature>
<feature type="transmembrane region" description="Helical" evidence="6">
    <location>
        <begin position="354"/>
        <end position="373"/>
    </location>
</feature>
<feature type="transmembrane region" description="Helical" evidence="6">
    <location>
        <begin position="326"/>
        <end position="345"/>
    </location>
</feature>
<dbReference type="PANTHER" id="PTHR30619">
    <property type="entry name" value="DNA INTERNALIZATION/COMPETENCE PROTEIN COMEC/REC2"/>
    <property type="match status" value="1"/>
</dbReference>
<dbReference type="OrthoDB" id="9761531at2"/>
<feature type="transmembrane region" description="Helical" evidence="6">
    <location>
        <begin position="452"/>
        <end position="473"/>
    </location>
</feature>
<dbReference type="AlphaFoldDB" id="A0A316DEM2"/>
<evidence type="ECO:0000256" key="3">
    <source>
        <dbReference type="ARBA" id="ARBA00022692"/>
    </source>
</evidence>
<dbReference type="InterPro" id="IPR036866">
    <property type="entry name" value="RibonucZ/Hydroxyglut_hydro"/>
</dbReference>
<evidence type="ECO:0000256" key="5">
    <source>
        <dbReference type="ARBA" id="ARBA00023136"/>
    </source>
</evidence>
<dbReference type="GO" id="GO:0030420">
    <property type="term" value="P:establishment of competence for transformation"/>
    <property type="evidence" value="ECO:0007669"/>
    <property type="project" value="InterPro"/>
</dbReference>
<feature type="domain" description="Metallo-beta-lactamase" evidence="7">
    <location>
        <begin position="509"/>
        <end position="733"/>
    </location>
</feature>
<dbReference type="InterPro" id="IPR001279">
    <property type="entry name" value="Metallo-B-lactamas"/>
</dbReference>
<dbReference type="InterPro" id="IPR004477">
    <property type="entry name" value="ComEC_N"/>
</dbReference>
<evidence type="ECO:0000313" key="11">
    <source>
        <dbReference type="Proteomes" id="UP000245634"/>
    </source>
</evidence>
<evidence type="ECO:0000256" key="6">
    <source>
        <dbReference type="SAM" id="Phobius"/>
    </source>
</evidence>
<evidence type="ECO:0000256" key="4">
    <source>
        <dbReference type="ARBA" id="ARBA00022989"/>
    </source>
</evidence>
<evidence type="ECO:0000259" key="9">
    <source>
        <dbReference type="Pfam" id="PF13567"/>
    </source>
</evidence>
<keyword evidence="2" id="KW-1003">Cell membrane</keyword>
<organism evidence="10 11">
    <name type="scientific">Tumebacillus permanentifrigoris</name>
    <dbReference type="NCBI Taxonomy" id="378543"/>
    <lineage>
        <taxon>Bacteria</taxon>
        <taxon>Bacillati</taxon>
        <taxon>Bacillota</taxon>
        <taxon>Bacilli</taxon>
        <taxon>Bacillales</taxon>
        <taxon>Alicyclobacillaceae</taxon>
        <taxon>Tumebacillus</taxon>
    </lineage>
</organism>
<dbReference type="CDD" id="cd07731">
    <property type="entry name" value="ComA-like_MBL-fold"/>
    <property type="match status" value="1"/>
</dbReference>
<keyword evidence="4 6" id="KW-1133">Transmembrane helix</keyword>
<feature type="transmembrane region" description="Helical" evidence="6">
    <location>
        <begin position="385"/>
        <end position="406"/>
    </location>
</feature>
<feature type="transmembrane region" description="Helical" evidence="6">
    <location>
        <begin position="480"/>
        <end position="498"/>
    </location>
</feature>
<dbReference type="GO" id="GO:0005886">
    <property type="term" value="C:plasma membrane"/>
    <property type="evidence" value="ECO:0007669"/>
    <property type="project" value="UniProtKB-SubCell"/>
</dbReference>
<accession>A0A316DEM2</accession>
<dbReference type="InterPro" id="IPR025405">
    <property type="entry name" value="DUF4131"/>
</dbReference>